<dbReference type="PANTHER" id="PTHR13061">
    <property type="entry name" value="DYNACTIN SUBUNIT P25"/>
    <property type="match status" value="1"/>
</dbReference>
<protein>
    <submittedName>
        <fullName evidence="3">Uncharacterized protein</fullName>
    </submittedName>
</protein>
<evidence type="ECO:0000313" key="3">
    <source>
        <dbReference type="EMBL" id="KAH7291332.1"/>
    </source>
</evidence>
<dbReference type="InterPro" id="IPR050484">
    <property type="entry name" value="Transf_Hexapept/Carb_Anhydrase"/>
</dbReference>
<proteinExistence type="inferred from homology"/>
<keyword evidence="4" id="KW-1185">Reference proteome</keyword>
<dbReference type="OrthoDB" id="25818at2759"/>
<dbReference type="CDD" id="cd04645">
    <property type="entry name" value="LbH_gamma_CA_like"/>
    <property type="match status" value="1"/>
</dbReference>
<comment type="caution">
    <text evidence="3">The sequence shown here is derived from an EMBL/GenBank/DDBJ whole genome shotgun (WGS) entry which is preliminary data.</text>
</comment>
<dbReference type="InterPro" id="IPR011004">
    <property type="entry name" value="Trimer_LpxA-like_sf"/>
</dbReference>
<dbReference type="EMBL" id="CM035434">
    <property type="protein sequence ID" value="KAH7291332.1"/>
    <property type="molecule type" value="Genomic_DNA"/>
</dbReference>
<dbReference type="PANTHER" id="PTHR13061:SF29">
    <property type="entry name" value="GAMMA CARBONIC ANHYDRASE-LIKE 1, MITOCHONDRIAL-RELATED"/>
    <property type="match status" value="1"/>
</dbReference>
<name>A0A8T2R4M8_CERRI</name>
<comment type="similarity">
    <text evidence="1">Belongs to the gamma-class carbonic anhydrase family.</text>
</comment>
<evidence type="ECO:0000256" key="1">
    <source>
        <dbReference type="ARBA" id="ARBA00023595"/>
    </source>
</evidence>
<dbReference type="Proteomes" id="UP000825935">
    <property type="component" value="Chromosome 29"/>
</dbReference>
<reference evidence="3" key="1">
    <citation type="submission" date="2021-08" db="EMBL/GenBank/DDBJ databases">
        <title>WGS assembly of Ceratopteris richardii.</title>
        <authorList>
            <person name="Marchant D.B."/>
            <person name="Chen G."/>
            <person name="Jenkins J."/>
            <person name="Shu S."/>
            <person name="Leebens-Mack J."/>
            <person name="Grimwood J."/>
            <person name="Schmutz J."/>
            <person name="Soltis P."/>
            <person name="Soltis D."/>
            <person name="Chen Z.-H."/>
        </authorList>
    </citation>
    <scope>NUCLEOTIDE SEQUENCE</scope>
    <source>
        <strain evidence="3">Whitten #5841</strain>
        <tissue evidence="3">Leaf</tissue>
    </source>
</reference>
<dbReference type="GO" id="GO:0031966">
    <property type="term" value="C:mitochondrial membrane"/>
    <property type="evidence" value="ECO:0007669"/>
    <property type="project" value="UniProtKB-SubCell"/>
</dbReference>
<sequence>MASAARRIVSKTTTSGLSRMLCNNPTRQAQERYFWAYNSASPVNSSGHVDWDYRGQRKALPVHHIVPYIAVDAYVAPNAVIAGAVDVYDASSVWYGTVIRGDLNKITINFAANVQDRCVIHAAKSSPTGLPAETDIGKYVTVGAFSTLRSCVIEDEVIIGQRCVLMEGSLVETNAILESGTVLAPGRRVPAGELWGGNPARFIRQLTYDEVHGIKLLAEKMRNVAKMHMCEFLPYSTAYLEAEKLKKSLLLPA</sequence>
<evidence type="ECO:0000313" key="4">
    <source>
        <dbReference type="Proteomes" id="UP000825935"/>
    </source>
</evidence>
<gene>
    <name evidence="3" type="ORF">KP509_29G012000</name>
</gene>
<comment type="subcellular location">
    <subcellularLocation>
        <location evidence="2">Mitochondrion membrane</location>
        <topology evidence="2">Peripheral membrane protein</topology>
        <orientation evidence="2">Matrix side</orientation>
    </subcellularLocation>
</comment>
<accession>A0A8T2R4M8</accession>
<evidence type="ECO:0000256" key="2">
    <source>
        <dbReference type="ARBA" id="ARBA00034694"/>
    </source>
</evidence>
<organism evidence="3 4">
    <name type="scientific">Ceratopteris richardii</name>
    <name type="common">Triangle waterfern</name>
    <dbReference type="NCBI Taxonomy" id="49495"/>
    <lineage>
        <taxon>Eukaryota</taxon>
        <taxon>Viridiplantae</taxon>
        <taxon>Streptophyta</taxon>
        <taxon>Embryophyta</taxon>
        <taxon>Tracheophyta</taxon>
        <taxon>Polypodiopsida</taxon>
        <taxon>Polypodiidae</taxon>
        <taxon>Polypodiales</taxon>
        <taxon>Pteridineae</taxon>
        <taxon>Pteridaceae</taxon>
        <taxon>Parkerioideae</taxon>
        <taxon>Ceratopteris</taxon>
    </lineage>
</organism>
<dbReference type="InterPro" id="IPR047324">
    <property type="entry name" value="LbH_gamma_CA-like"/>
</dbReference>
<dbReference type="SUPFAM" id="SSF51161">
    <property type="entry name" value="Trimeric LpxA-like enzymes"/>
    <property type="match status" value="1"/>
</dbReference>
<dbReference type="OMA" id="CHIEFES"/>
<dbReference type="Gene3D" id="2.160.10.10">
    <property type="entry name" value="Hexapeptide repeat proteins"/>
    <property type="match status" value="1"/>
</dbReference>
<dbReference type="AlphaFoldDB" id="A0A8T2R4M8"/>